<gene>
    <name evidence="1" type="ORF">D3877_21865</name>
</gene>
<dbReference type="AlphaFoldDB" id="A0A418VSH1"/>
<evidence type="ECO:0000313" key="1">
    <source>
        <dbReference type="EMBL" id="RJF79423.1"/>
    </source>
</evidence>
<dbReference type="RefSeq" id="WP_119832882.1">
    <property type="nucleotide sequence ID" value="NZ_QYUL01000003.1"/>
</dbReference>
<sequence length="101" mass="10575">MEQALLRLVIHAPTPGALERGRRNAANLRKLRPDAEIRIVANAGAVAAALDQPDPATDSVLRICGNSLKALGREAGGLTVVPAAVLDIAEAQAEGWSYLRA</sequence>
<evidence type="ECO:0008006" key="3">
    <source>
        <dbReference type="Google" id="ProtNLM"/>
    </source>
</evidence>
<comment type="caution">
    <text evidence="1">The sequence shown here is derived from an EMBL/GenBank/DDBJ whole genome shotgun (WGS) entry which is preliminary data.</text>
</comment>
<evidence type="ECO:0000313" key="2">
    <source>
        <dbReference type="Proteomes" id="UP000283458"/>
    </source>
</evidence>
<reference evidence="1 2" key="1">
    <citation type="submission" date="2018-09" db="EMBL/GenBank/DDBJ databases">
        <authorList>
            <person name="Zhu H."/>
        </authorList>
    </citation>
    <scope>NUCLEOTIDE SEQUENCE [LARGE SCALE GENOMIC DNA]</scope>
    <source>
        <strain evidence="1 2">K2W22B-5</strain>
    </source>
</reference>
<dbReference type="EMBL" id="QYUL01000003">
    <property type="protein sequence ID" value="RJF79423.1"/>
    <property type="molecule type" value="Genomic_DNA"/>
</dbReference>
<dbReference type="SUPFAM" id="SSF75169">
    <property type="entry name" value="DsrEFH-like"/>
    <property type="match status" value="1"/>
</dbReference>
<proteinExistence type="predicted"/>
<dbReference type="Gene3D" id="3.40.1260.10">
    <property type="entry name" value="DsrEFH-like"/>
    <property type="match status" value="1"/>
</dbReference>
<protein>
    <recommendedName>
        <fullName evidence="3">Intracellular sulfur oxidation protein</fullName>
    </recommendedName>
</protein>
<dbReference type="InterPro" id="IPR027396">
    <property type="entry name" value="DsrEFH-like"/>
</dbReference>
<organism evidence="1 2">
    <name type="scientific">Azospirillum cavernae</name>
    <dbReference type="NCBI Taxonomy" id="2320860"/>
    <lineage>
        <taxon>Bacteria</taxon>
        <taxon>Pseudomonadati</taxon>
        <taxon>Pseudomonadota</taxon>
        <taxon>Alphaproteobacteria</taxon>
        <taxon>Rhodospirillales</taxon>
        <taxon>Azospirillaceae</taxon>
        <taxon>Azospirillum</taxon>
    </lineage>
</organism>
<keyword evidence="2" id="KW-1185">Reference proteome</keyword>
<accession>A0A418VSH1</accession>
<name>A0A418VSH1_9PROT</name>
<dbReference type="Proteomes" id="UP000283458">
    <property type="component" value="Unassembled WGS sequence"/>
</dbReference>
<dbReference type="OrthoDB" id="7306310at2"/>